<keyword evidence="2" id="KW-0812">Transmembrane</keyword>
<dbReference type="EMBL" id="NBNE01000300">
    <property type="protein sequence ID" value="OWZ20680.1"/>
    <property type="molecule type" value="Genomic_DNA"/>
</dbReference>
<feature type="compositionally biased region" description="Acidic residues" evidence="1">
    <location>
        <begin position="68"/>
        <end position="80"/>
    </location>
</feature>
<keyword evidence="2" id="KW-0472">Membrane</keyword>
<reference evidence="4" key="1">
    <citation type="submission" date="2017-03" db="EMBL/GenBank/DDBJ databases">
        <title>Phytopthora megakarya and P. palmivora, two closely related causual agents of cacao black pod achieved similar genome size and gene model numbers by different mechanisms.</title>
        <authorList>
            <person name="Ali S."/>
            <person name="Shao J."/>
            <person name="Larry D.J."/>
            <person name="Kronmiller B."/>
            <person name="Shen D."/>
            <person name="Strem M.D."/>
            <person name="Melnick R.L."/>
            <person name="Guiltinan M.J."/>
            <person name="Tyler B.M."/>
            <person name="Meinhardt L.W."/>
            <person name="Bailey B.A."/>
        </authorList>
    </citation>
    <scope>NUCLEOTIDE SEQUENCE [LARGE SCALE GENOMIC DNA]</scope>
    <source>
        <strain evidence="4">zdho120</strain>
    </source>
</reference>
<evidence type="ECO:0000256" key="2">
    <source>
        <dbReference type="SAM" id="Phobius"/>
    </source>
</evidence>
<dbReference type="Proteomes" id="UP000198211">
    <property type="component" value="Unassembled WGS sequence"/>
</dbReference>
<feature type="region of interest" description="Disordered" evidence="1">
    <location>
        <begin position="121"/>
        <end position="146"/>
    </location>
</feature>
<name>A0A225WUV9_9STRA</name>
<accession>A0A225WUV9</accession>
<keyword evidence="2" id="KW-1133">Transmembrane helix</keyword>
<keyword evidence="4" id="KW-1185">Reference proteome</keyword>
<dbReference type="AlphaFoldDB" id="A0A225WUV9"/>
<feature type="transmembrane region" description="Helical" evidence="2">
    <location>
        <begin position="29"/>
        <end position="49"/>
    </location>
</feature>
<sequence>MSCCTERHDSQFKTTTARSHRDDTELMKAGILLSSVAAACTASMGIAVWKLVVDRPNVKPTTAAVNTDESDVPPEFDDSAPEFSVSSHEDLELIPESAEWKVGDSRASLLRIIAHKVPSSAKPEDVDWDSDSDTTEWSSVADEDEYPRSWKSTRQRSSRWIHVGHGRYMKC</sequence>
<organism evidence="3 4">
    <name type="scientific">Phytophthora megakarya</name>
    <dbReference type="NCBI Taxonomy" id="4795"/>
    <lineage>
        <taxon>Eukaryota</taxon>
        <taxon>Sar</taxon>
        <taxon>Stramenopiles</taxon>
        <taxon>Oomycota</taxon>
        <taxon>Peronosporomycetes</taxon>
        <taxon>Peronosporales</taxon>
        <taxon>Peronosporaceae</taxon>
        <taxon>Phytophthora</taxon>
    </lineage>
</organism>
<evidence type="ECO:0000313" key="3">
    <source>
        <dbReference type="EMBL" id="OWZ20680.1"/>
    </source>
</evidence>
<gene>
    <name evidence="3" type="ORF">PHMEG_0004884</name>
</gene>
<proteinExistence type="predicted"/>
<dbReference type="OrthoDB" id="129255at2759"/>
<comment type="caution">
    <text evidence="3">The sequence shown here is derived from an EMBL/GenBank/DDBJ whole genome shotgun (WGS) entry which is preliminary data.</text>
</comment>
<evidence type="ECO:0000256" key="1">
    <source>
        <dbReference type="SAM" id="MobiDB-lite"/>
    </source>
</evidence>
<evidence type="ECO:0000313" key="4">
    <source>
        <dbReference type="Proteomes" id="UP000198211"/>
    </source>
</evidence>
<protein>
    <submittedName>
        <fullName evidence="3">Uncharacterized protein</fullName>
    </submittedName>
</protein>
<feature type="region of interest" description="Disordered" evidence="1">
    <location>
        <begin position="62"/>
        <end position="82"/>
    </location>
</feature>